<sequence>VINERQNGNITLNRWAPEMNFYYLIALGVLFLPVPSSKKFVSGAGVPPVQITPRFKYIYPDEVSFPQIFQCINNIPKCHAGGCITKWLVESKILKSTSSKYLEIDNNKALLVRAPLSRTRQKGPFACVIEKNGKVLGTATGYLKFVTIPKKYTERDPPDGSTIEDGGERKLDIAGAFKDGKNAALILIIFILFFVSTAVWGLIIYFKVNSPSPTTKDGYKLLEEQGSEEGEYEEVEDEYEEADRGKNKAKKEEKKEKKNEVKKGEKRKEEKKKEEKKKEDSSKKKREEKKKKQVENDPYYDEPYEEDYDTVKQRNDSINSTYNELAEKSKKSSSSKKGASRAPPSNDEYDDVFEGGSDLYDDVMVQAQAPQAKKPHLRGHRIPGLPPESLIKELSRIPVNPPQGRDAKLHLISRNNSSKHHRSRSKSRNSDDSEIAGMSTKHIQNSSSIRSHKGHSSRSSSKR</sequence>
<dbReference type="AlphaFoldDB" id="A0A7M5UYD5"/>
<name>A0A7M5UYD5_9CNID</name>
<evidence type="ECO:0000313" key="3">
    <source>
        <dbReference type="EnsemblMetazoa" id="CLYHEMP000323.2"/>
    </source>
</evidence>
<evidence type="ECO:0000313" key="4">
    <source>
        <dbReference type="Proteomes" id="UP000594262"/>
    </source>
</evidence>
<feature type="compositionally biased region" description="Basic residues" evidence="1">
    <location>
        <begin position="450"/>
        <end position="463"/>
    </location>
</feature>
<accession>A0A7M5UYD5</accession>
<evidence type="ECO:0000256" key="2">
    <source>
        <dbReference type="SAM" id="Phobius"/>
    </source>
</evidence>
<feature type="region of interest" description="Disordered" evidence="1">
    <location>
        <begin position="224"/>
        <end position="463"/>
    </location>
</feature>
<keyword evidence="4" id="KW-1185">Reference proteome</keyword>
<feature type="transmembrane region" description="Helical" evidence="2">
    <location>
        <begin position="20"/>
        <end position="36"/>
    </location>
</feature>
<feature type="compositionally biased region" description="Basic residues" evidence="1">
    <location>
        <begin position="417"/>
        <end position="427"/>
    </location>
</feature>
<dbReference type="Proteomes" id="UP000594262">
    <property type="component" value="Unplaced"/>
</dbReference>
<keyword evidence="2" id="KW-0472">Membrane</keyword>
<feature type="compositionally biased region" description="Acidic residues" evidence="1">
    <location>
        <begin position="298"/>
        <end position="308"/>
    </location>
</feature>
<keyword evidence="2" id="KW-1133">Transmembrane helix</keyword>
<feature type="compositionally biased region" description="Basic residues" evidence="1">
    <location>
        <begin position="283"/>
        <end position="292"/>
    </location>
</feature>
<feature type="compositionally biased region" description="Basic and acidic residues" evidence="1">
    <location>
        <begin position="242"/>
        <end position="282"/>
    </location>
</feature>
<reference evidence="3" key="1">
    <citation type="submission" date="2021-01" db="UniProtKB">
        <authorList>
            <consortium name="EnsemblMetazoa"/>
        </authorList>
    </citation>
    <scope>IDENTIFICATION</scope>
</reference>
<keyword evidence="2" id="KW-0812">Transmembrane</keyword>
<organism evidence="3 4">
    <name type="scientific">Clytia hemisphaerica</name>
    <dbReference type="NCBI Taxonomy" id="252671"/>
    <lineage>
        <taxon>Eukaryota</taxon>
        <taxon>Metazoa</taxon>
        <taxon>Cnidaria</taxon>
        <taxon>Hydrozoa</taxon>
        <taxon>Hydroidolina</taxon>
        <taxon>Leptothecata</taxon>
        <taxon>Obeliida</taxon>
        <taxon>Clytiidae</taxon>
        <taxon>Clytia</taxon>
    </lineage>
</organism>
<proteinExistence type="predicted"/>
<feature type="transmembrane region" description="Helical" evidence="2">
    <location>
        <begin position="183"/>
        <end position="206"/>
    </location>
</feature>
<feature type="compositionally biased region" description="Acidic residues" evidence="1">
    <location>
        <begin position="225"/>
        <end position="241"/>
    </location>
</feature>
<dbReference type="EnsemblMetazoa" id="CLYHEMT000323.2">
    <property type="protein sequence ID" value="CLYHEMP000323.2"/>
    <property type="gene ID" value="CLYHEMG000323"/>
</dbReference>
<evidence type="ECO:0000256" key="1">
    <source>
        <dbReference type="SAM" id="MobiDB-lite"/>
    </source>
</evidence>
<protein>
    <submittedName>
        <fullName evidence="3">Uncharacterized protein</fullName>
    </submittedName>
</protein>